<evidence type="ECO:0000256" key="6">
    <source>
        <dbReference type="ARBA" id="ARBA00023163"/>
    </source>
</evidence>
<evidence type="ECO:0000256" key="2">
    <source>
        <dbReference type="ARBA" id="ARBA00022723"/>
    </source>
</evidence>
<feature type="non-terminal residue" evidence="10">
    <location>
        <position position="292"/>
    </location>
</feature>
<keyword evidence="8" id="KW-0863">Zinc-finger</keyword>
<keyword evidence="3" id="KW-0677">Repeat</keyword>
<proteinExistence type="predicted"/>
<organism evidence="10 11">
    <name type="scientific">Operophtera brumata</name>
    <name type="common">Winter moth</name>
    <name type="synonym">Phalaena brumata</name>
    <dbReference type="NCBI Taxonomy" id="104452"/>
    <lineage>
        <taxon>Eukaryota</taxon>
        <taxon>Metazoa</taxon>
        <taxon>Ecdysozoa</taxon>
        <taxon>Arthropoda</taxon>
        <taxon>Hexapoda</taxon>
        <taxon>Insecta</taxon>
        <taxon>Pterygota</taxon>
        <taxon>Neoptera</taxon>
        <taxon>Endopterygota</taxon>
        <taxon>Lepidoptera</taxon>
        <taxon>Glossata</taxon>
        <taxon>Ditrysia</taxon>
        <taxon>Geometroidea</taxon>
        <taxon>Geometridae</taxon>
        <taxon>Larentiinae</taxon>
        <taxon>Operophtera</taxon>
    </lineage>
</organism>
<keyword evidence="7" id="KW-0539">Nucleus</keyword>
<dbReference type="Gene3D" id="3.30.160.60">
    <property type="entry name" value="Classic Zinc Finger"/>
    <property type="match status" value="2"/>
</dbReference>
<evidence type="ECO:0000256" key="1">
    <source>
        <dbReference type="ARBA" id="ARBA00004123"/>
    </source>
</evidence>
<feature type="domain" description="C2H2-type" evidence="9">
    <location>
        <begin position="23"/>
        <end position="50"/>
    </location>
</feature>
<dbReference type="GO" id="GO:0005654">
    <property type="term" value="C:nucleoplasm"/>
    <property type="evidence" value="ECO:0007669"/>
    <property type="project" value="TreeGrafter"/>
</dbReference>
<comment type="caution">
    <text evidence="10">The sequence shown here is derived from an EMBL/GenBank/DDBJ whole genome shotgun (WGS) entry which is preliminary data.</text>
</comment>
<evidence type="ECO:0000256" key="8">
    <source>
        <dbReference type="PROSITE-ProRule" id="PRU00042"/>
    </source>
</evidence>
<dbReference type="GO" id="GO:0000978">
    <property type="term" value="F:RNA polymerase II cis-regulatory region sequence-specific DNA binding"/>
    <property type="evidence" value="ECO:0007669"/>
    <property type="project" value="TreeGrafter"/>
</dbReference>
<dbReference type="Proteomes" id="UP000037510">
    <property type="component" value="Unassembled WGS sequence"/>
</dbReference>
<evidence type="ECO:0000256" key="3">
    <source>
        <dbReference type="ARBA" id="ARBA00022737"/>
    </source>
</evidence>
<keyword evidence="4" id="KW-0862">Zinc</keyword>
<reference evidence="10 11" key="1">
    <citation type="journal article" date="2015" name="Genome Biol. Evol.">
        <title>The genome of winter moth (Operophtera brumata) provides a genomic perspective on sexual dimorphism and phenology.</title>
        <authorList>
            <person name="Derks M.F."/>
            <person name="Smit S."/>
            <person name="Salis L."/>
            <person name="Schijlen E."/>
            <person name="Bossers A."/>
            <person name="Mateman C."/>
            <person name="Pijl A.S."/>
            <person name="de Ridder D."/>
            <person name="Groenen M.A."/>
            <person name="Visser M.E."/>
            <person name="Megens H.J."/>
        </authorList>
    </citation>
    <scope>NUCLEOTIDE SEQUENCE [LARGE SCALE GENOMIC DNA]</scope>
    <source>
        <strain evidence="10">WM2013NL</strain>
        <tissue evidence="10">Head and thorax</tissue>
    </source>
</reference>
<sequence>MESLIYRATLTKHSRSHTDTRRYGCVTCGKRFLDKQTLDEHGVTHLQRNTDVTQPLAHRHAAVRLCDVRQALTRVSRLRMHVRAHEEELAPTLLLVCKICCRAFRDGQDAQGLQRRTARTGLTRVSRLRMHVRAHEEELAPTLLLVCKLCCRAFRDGQDAQVRRADEDLRTDSRVPSAHARLTRVSRLRMHVRTHEEELAPTLLLVCKICCRAFRDGQDAHVFYVEEGLNNHRAIHKGVKNPFTIPCRDCNEVLPNKTALYKHRKKEHSGVSVQGLNSGVATGAFCATTQGE</sequence>
<evidence type="ECO:0000313" key="10">
    <source>
        <dbReference type="EMBL" id="KOB72731.1"/>
    </source>
</evidence>
<name>A0A0L7LC00_OPEBR</name>
<dbReference type="PANTHER" id="PTHR24399:SF70">
    <property type="entry name" value="C2H2-TYPE DOMAIN-CONTAINING PROTEIN"/>
    <property type="match status" value="1"/>
</dbReference>
<evidence type="ECO:0000256" key="4">
    <source>
        <dbReference type="ARBA" id="ARBA00022833"/>
    </source>
</evidence>
<dbReference type="GO" id="GO:0001227">
    <property type="term" value="F:DNA-binding transcription repressor activity, RNA polymerase II-specific"/>
    <property type="evidence" value="ECO:0007669"/>
    <property type="project" value="TreeGrafter"/>
</dbReference>
<dbReference type="InterPro" id="IPR036236">
    <property type="entry name" value="Znf_C2H2_sf"/>
</dbReference>
<keyword evidence="6" id="KW-0804">Transcription</keyword>
<evidence type="ECO:0000256" key="7">
    <source>
        <dbReference type="ARBA" id="ARBA00023242"/>
    </source>
</evidence>
<feature type="domain" description="C2H2-type" evidence="9">
    <location>
        <begin position="245"/>
        <end position="270"/>
    </location>
</feature>
<evidence type="ECO:0000313" key="11">
    <source>
        <dbReference type="Proteomes" id="UP000037510"/>
    </source>
</evidence>
<dbReference type="GO" id="GO:0008270">
    <property type="term" value="F:zinc ion binding"/>
    <property type="evidence" value="ECO:0007669"/>
    <property type="project" value="UniProtKB-KW"/>
</dbReference>
<dbReference type="SMART" id="SM00355">
    <property type="entry name" value="ZnF_C2H2"/>
    <property type="match status" value="3"/>
</dbReference>
<dbReference type="InterPro" id="IPR013087">
    <property type="entry name" value="Znf_C2H2_type"/>
</dbReference>
<keyword evidence="5" id="KW-0805">Transcription regulation</keyword>
<comment type="subcellular location">
    <subcellularLocation>
        <location evidence="1">Nucleus</location>
    </subcellularLocation>
</comment>
<dbReference type="SUPFAM" id="SSF57667">
    <property type="entry name" value="beta-beta-alpha zinc fingers"/>
    <property type="match status" value="1"/>
</dbReference>
<evidence type="ECO:0000259" key="9">
    <source>
        <dbReference type="PROSITE" id="PS50157"/>
    </source>
</evidence>
<keyword evidence="2" id="KW-0479">Metal-binding</keyword>
<dbReference type="EMBL" id="JTDY01001846">
    <property type="protein sequence ID" value="KOB72731.1"/>
    <property type="molecule type" value="Genomic_DNA"/>
</dbReference>
<keyword evidence="11" id="KW-1185">Reference proteome</keyword>
<dbReference type="PROSITE" id="PS00028">
    <property type="entry name" value="ZINC_FINGER_C2H2_1"/>
    <property type="match status" value="2"/>
</dbReference>
<dbReference type="PANTHER" id="PTHR24399">
    <property type="entry name" value="ZINC FINGER AND BTB DOMAIN-CONTAINING"/>
    <property type="match status" value="1"/>
</dbReference>
<dbReference type="AlphaFoldDB" id="A0A0L7LC00"/>
<dbReference type="PROSITE" id="PS50157">
    <property type="entry name" value="ZINC_FINGER_C2H2_2"/>
    <property type="match status" value="2"/>
</dbReference>
<accession>A0A0L7LC00</accession>
<protein>
    <submittedName>
        <fullName evidence="10">Putative regulation of transcription</fullName>
    </submittedName>
</protein>
<dbReference type="STRING" id="104452.A0A0L7LC00"/>
<evidence type="ECO:0000256" key="5">
    <source>
        <dbReference type="ARBA" id="ARBA00023015"/>
    </source>
</evidence>
<gene>
    <name evidence="10" type="ORF">OBRU01_11850</name>
</gene>